<evidence type="ECO:0000313" key="3">
    <source>
        <dbReference type="Proteomes" id="UP000318578"/>
    </source>
</evidence>
<comment type="caution">
    <text evidence="2">The sequence shown here is derived from an EMBL/GenBank/DDBJ whole genome shotgun (WGS) entry which is preliminary data.</text>
</comment>
<sequence length="75" mass="8128">MTQLKSWFGGPAWLRAVALVWAGGTAVQAVIWLLICVLGGGLDGPWWLWWTVCGGLIVAVLRLLAHRATADRTSL</sequence>
<keyword evidence="1" id="KW-1133">Transmembrane helix</keyword>
<protein>
    <recommendedName>
        <fullName evidence="4">DUF2530 domain-containing protein</fullName>
    </recommendedName>
</protein>
<reference evidence="2 3" key="1">
    <citation type="submission" date="2019-07" db="EMBL/GenBank/DDBJ databases">
        <title>New species of Amycolatopsis and Streptomyces.</title>
        <authorList>
            <person name="Duangmal K."/>
            <person name="Teo W.F.A."/>
            <person name="Lipun K."/>
        </authorList>
    </citation>
    <scope>NUCLEOTIDE SEQUENCE [LARGE SCALE GENOMIC DNA]</scope>
    <source>
        <strain evidence="2 3">JCM 30562</strain>
    </source>
</reference>
<dbReference type="EMBL" id="VJZA01000042">
    <property type="protein sequence ID" value="TVT19836.1"/>
    <property type="molecule type" value="Genomic_DNA"/>
</dbReference>
<gene>
    <name evidence="2" type="ORF">FNH06_22700</name>
</gene>
<proteinExistence type="predicted"/>
<name>A0A558A6G3_9PSEU</name>
<feature type="transmembrane region" description="Helical" evidence="1">
    <location>
        <begin position="47"/>
        <end position="65"/>
    </location>
</feature>
<accession>A0A558A6G3</accession>
<evidence type="ECO:0008006" key="4">
    <source>
        <dbReference type="Google" id="ProtNLM"/>
    </source>
</evidence>
<evidence type="ECO:0000256" key="1">
    <source>
        <dbReference type="SAM" id="Phobius"/>
    </source>
</evidence>
<keyword evidence="1" id="KW-0812">Transmembrane</keyword>
<organism evidence="2 3">
    <name type="scientific">Amycolatopsis acidiphila</name>
    <dbReference type="NCBI Taxonomy" id="715473"/>
    <lineage>
        <taxon>Bacteria</taxon>
        <taxon>Bacillati</taxon>
        <taxon>Actinomycetota</taxon>
        <taxon>Actinomycetes</taxon>
        <taxon>Pseudonocardiales</taxon>
        <taxon>Pseudonocardiaceae</taxon>
        <taxon>Amycolatopsis</taxon>
    </lineage>
</organism>
<dbReference type="RefSeq" id="WP_144641895.1">
    <property type="nucleotide sequence ID" value="NZ_BNAX01000007.1"/>
</dbReference>
<keyword evidence="1" id="KW-0472">Membrane</keyword>
<keyword evidence="3" id="KW-1185">Reference proteome</keyword>
<dbReference type="Proteomes" id="UP000318578">
    <property type="component" value="Unassembled WGS sequence"/>
</dbReference>
<feature type="transmembrane region" description="Helical" evidence="1">
    <location>
        <begin position="12"/>
        <end position="35"/>
    </location>
</feature>
<dbReference type="AlphaFoldDB" id="A0A558A6G3"/>
<evidence type="ECO:0000313" key="2">
    <source>
        <dbReference type="EMBL" id="TVT19836.1"/>
    </source>
</evidence>